<evidence type="ECO:0000256" key="2">
    <source>
        <dbReference type="ARBA" id="ARBA00022573"/>
    </source>
</evidence>
<keyword evidence="4 8" id="KW-0547">Nucleotide-binding</keyword>
<evidence type="ECO:0000259" key="10">
    <source>
        <dbReference type="Pfam" id="PF07685"/>
    </source>
</evidence>
<dbReference type="InterPro" id="IPR004484">
    <property type="entry name" value="CbiA/CobB_synth"/>
</dbReference>
<evidence type="ECO:0000256" key="8">
    <source>
        <dbReference type="HAMAP-Rule" id="MF_00027"/>
    </source>
</evidence>
<keyword evidence="5 8" id="KW-0067">ATP-binding</keyword>
<evidence type="ECO:0000256" key="4">
    <source>
        <dbReference type="ARBA" id="ARBA00022741"/>
    </source>
</evidence>
<dbReference type="EC" id="6.3.5.11" evidence="8"/>
<name>A1BD97_CHLPD</name>
<keyword evidence="2 8" id="KW-0169">Cobalamin biosynthesis</keyword>
<comment type="cofactor">
    <cofactor evidence="1 8">
        <name>Mg(2+)</name>
        <dbReference type="ChEBI" id="CHEBI:18420"/>
    </cofactor>
</comment>
<organism evidence="11 12">
    <name type="scientific">Chlorobium phaeobacteroides (strain DSM 266 / SMG 266 / 2430)</name>
    <dbReference type="NCBI Taxonomy" id="290317"/>
    <lineage>
        <taxon>Bacteria</taxon>
        <taxon>Pseudomonadati</taxon>
        <taxon>Chlorobiota</taxon>
        <taxon>Chlorobiia</taxon>
        <taxon>Chlorobiales</taxon>
        <taxon>Chlorobiaceae</taxon>
        <taxon>Chlorobium/Pelodictyon group</taxon>
        <taxon>Chlorobium</taxon>
    </lineage>
</organism>
<dbReference type="Proteomes" id="UP000008701">
    <property type="component" value="Chromosome"/>
</dbReference>
<dbReference type="GO" id="GO:0005524">
    <property type="term" value="F:ATP binding"/>
    <property type="evidence" value="ECO:0007669"/>
    <property type="project" value="UniProtKB-UniRule"/>
</dbReference>
<dbReference type="HOGENOM" id="CLU_022752_1_1_10"/>
<evidence type="ECO:0000256" key="1">
    <source>
        <dbReference type="ARBA" id="ARBA00001946"/>
    </source>
</evidence>
<feature type="active site" description="Nucleophile" evidence="8">
    <location>
        <position position="340"/>
    </location>
</feature>
<dbReference type="EMBL" id="CP000492">
    <property type="protein sequence ID" value="ABL64374.1"/>
    <property type="molecule type" value="Genomic_DNA"/>
</dbReference>
<comment type="function">
    <text evidence="8">Catalyzes the ATP-dependent amidation of the two carboxylate groups at positions a and c of cobyrinate, using either L-glutamine or ammonia as the nitrogen source.</text>
</comment>
<dbReference type="InterPro" id="IPR027417">
    <property type="entry name" value="P-loop_NTPase"/>
</dbReference>
<dbReference type="UniPathway" id="UPA00148">
    <property type="reaction ID" value="UER00231"/>
</dbReference>
<dbReference type="GO" id="GO:0042242">
    <property type="term" value="F:cobyrinic acid a,c-diamide synthase activity"/>
    <property type="evidence" value="ECO:0007669"/>
    <property type="project" value="UniProtKB-UniRule"/>
</dbReference>
<comment type="miscellaneous">
    <text evidence="8">The a and c carboxylates of cobyrinate are activated for nucleophilic attack via formation of a phosphorylated intermediate by ATP. CbiA catalyzes first the amidation of the c-carboxylate, and then that of the a-carboxylate.</text>
</comment>
<evidence type="ECO:0000256" key="5">
    <source>
        <dbReference type="ARBA" id="ARBA00022840"/>
    </source>
</evidence>
<comment type="pathway">
    <text evidence="8">Cofactor biosynthesis; adenosylcobalamin biosynthesis; cob(II)yrinate a,c-diamide from sirohydrochlorin (anaerobic route): step 10/10.</text>
</comment>
<dbReference type="Pfam" id="PF07685">
    <property type="entry name" value="GATase_3"/>
    <property type="match status" value="1"/>
</dbReference>
<keyword evidence="12" id="KW-1185">Reference proteome</keyword>
<dbReference type="OrthoDB" id="9764035at2"/>
<dbReference type="SUPFAM" id="SSF52540">
    <property type="entry name" value="P-loop containing nucleoside triphosphate hydrolases"/>
    <property type="match status" value="1"/>
</dbReference>
<evidence type="ECO:0000313" key="11">
    <source>
        <dbReference type="EMBL" id="ABL64374.1"/>
    </source>
</evidence>
<dbReference type="SUPFAM" id="SSF52317">
    <property type="entry name" value="Class I glutamine amidotransferase-like"/>
    <property type="match status" value="1"/>
</dbReference>
<feature type="site" description="Increases nucleophilicity of active site Cys" evidence="8">
    <location>
        <position position="438"/>
    </location>
</feature>
<dbReference type="InterPro" id="IPR002586">
    <property type="entry name" value="CobQ/CobB/MinD/ParA_Nub-bd_dom"/>
</dbReference>
<proteinExistence type="inferred from homology"/>
<evidence type="ECO:0000256" key="3">
    <source>
        <dbReference type="ARBA" id="ARBA00022598"/>
    </source>
</evidence>
<dbReference type="RefSeq" id="WP_011744210.1">
    <property type="nucleotide sequence ID" value="NC_008639.1"/>
</dbReference>
<keyword evidence="3 8" id="KW-0436">Ligase</keyword>
<accession>A1BD97</accession>
<dbReference type="Gene3D" id="3.40.50.300">
    <property type="entry name" value="P-loop containing nucleotide triphosphate hydrolases"/>
    <property type="match status" value="1"/>
</dbReference>
<evidence type="ECO:0000259" key="9">
    <source>
        <dbReference type="Pfam" id="PF01656"/>
    </source>
</evidence>
<evidence type="ECO:0000256" key="7">
    <source>
        <dbReference type="ARBA" id="ARBA00022962"/>
    </source>
</evidence>
<dbReference type="NCBIfam" id="NF002204">
    <property type="entry name" value="PRK01077.1"/>
    <property type="match status" value="1"/>
</dbReference>
<keyword evidence="6 8" id="KW-0460">Magnesium</keyword>
<dbReference type="CDD" id="cd03130">
    <property type="entry name" value="GATase1_CobB"/>
    <property type="match status" value="1"/>
</dbReference>
<evidence type="ECO:0000256" key="6">
    <source>
        <dbReference type="ARBA" id="ARBA00022842"/>
    </source>
</evidence>
<dbReference type="HAMAP" id="MF_00027">
    <property type="entry name" value="CobB_CbiA"/>
    <property type="match status" value="1"/>
</dbReference>
<keyword evidence="7 8" id="KW-0315">Glutamine amidotransferase</keyword>
<feature type="domain" description="CobB/CobQ-like glutamine amidotransferase" evidence="10">
    <location>
        <begin position="260"/>
        <end position="443"/>
    </location>
</feature>
<comment type="catalytic activity">
    <reaction evidence="8">
        <text>cob(II)yrinate + 2 L-glutamine + 2 ATP + 2 H2O = cob(II)yrinate a,c diamide + 2 L-glutamate + 2 ADP + 2 phosphate + 2 H(+)</text>
        <dbReference type="Rhea" id="RHEA:26289"/>
        <dbReference type="ChEBI" id="CHEBI:15377"/>
        <dbReference type="ChEBI" id="CHEBI:15378"/>
        <dbReference type="ChEBI" id="CHEBI:29985"/>
        <dbReference type="ChEBI" id="CHEBI:30616"/>
        <dbReference type="ChEBI" id="CHEBI:43474"/>
        <dbReference type="ChEBI" id="CHEBI:58359"/>
        <dbReference type="ChEBI" id="CHEBI:58537"/>
        <dbReference type="ChEBI" id="CHEBI:58894"/>
        <dbReference type="ChEBI" id="CHEBI:456216"/>
        <dbReference type="EC" id="6.3.5.11"/>
    </reaction>
</comment>
<gene>
    <name evidence="8" type="primary">cbiA</name>
    <name evidence="11" type="ordered locus">Cpha266_0312</name>
</gene>
<dbReference type="InterPro" id="IPR029062">
    <property type="entry name" value="Class_I_gatase-like"/>
</dbReference>
<dbReference type="AlphaFoldDB" id="A1BD97"/>
<protein>
    <recommendedName>
        <fullName evidence="8">Cobyrinate a,c-diamide synthase</fullName>
        <ecNumber evidence="8">6.3.5.11</ecNumber>
    </recommendedName>
    <alternativeName>
        <fullName evidence="8">Cobyrinic acid a,c-diamide synthetase</fullName>
    </alternativeName>
</protein>
<dbReference type="STRING" id="290317.Cpha266_0312"/>
<feature type="domain" description="CobQ/CobB/MinD/ParA nucleotide binding" evidence="9">
    <location>
        <begin position="14"/>
        <end position="194"/>
    </location>
</feature>
<dbReference type="eggNOG" id="COG1797">
    <property type="taxonomic scope" value="Bacteria"/>
</dbReference>
<dbReference type="Pfam" id="PF01656">
    <property type="entry name" value="CbiA"/>
    <property type="match status" value="1"/>
</dbReference>
<evidence type="ECO:0000313" key="12">
    <source>
        <dbReference type="Proteomes" id="UP000008701"/>
    </source>
</evidence>
<dbReference type="InterPro" id="IPR011698">
    <property type="entry name" value="GATase_3"/>
</dbReference>
<sequence>MEKLDLCKKKPAFMLAAPSSGSGKTTLTLALLRILARRGYRVQPFKCGPDYLDTRLHSLAASYGSMVSDGINLDTFMASESHVKELFSRYSCGSDASVVEGVMGLFDGAEKARGSSAEIAKLLGIPVIMVVNAQSMAYSAAPLLYGYRTFDPDVHLVGVIFNQVNTPSHYRYLEEAAFDAGVDPLGYVPRHEPIVISERHLGLNTSSSYDRQGAIEAMADHIEKSVAVDRLLELVGRDRESFSGSTSLDFHQRERGEKVIAVARDEAFNFTYLENLDVLSQFGRIEFFSPMEDGRLPACDLLYLAGGYPELYAETLSSNSEMRRAIAAYCLGGGAAYAECGGMMYLGAAMTLGDGLRYPMCGVLDLDTTMQDSRLTLGYRKVRLDTGYTKELRGHEFHYSRIERSGELHTIASITNARDEATETLLFRRQNTFASYLHLYWGETRDFPAFLLNRES</sequence>
<dbReference type="GO" id="GO:0009236">
    <property type="term" value="P:cobalamin biosynthetic process"/>
    <property type="evidence" value="ECO:0007669"/>
    <property type="project" value="UniProtKB-UniRule"/>
</dbReference>
<dbReference type="PROSITE" id="PS51274">
    <property type="entry name" value="GATASE_COBBQ"/>
    <property type="match status" value="1"/>
</dbReference>
<dbReference type="NCBIfam" id="TIGR00379">
    <property type="entry name" value="cobB"/>
    <property type="match status" value="1"/>
</dbReference>
<dbReference type="PANTHER" id="PTHR43873:SF1">
    <property type="entry name" value="COBYRINATE A,C-DIAMIDE SYNTHASE"/>
    <property type="match status" value="1"/>
</dbReference>
<reference evidence="11 12" key="1">
    <citation type="submission" date="2006-12" db="EMBL/GenBank/DDBJ databases">
        <title>Complete sequence of Chlorobium phaeobacteroides DSM 266.</title>
        <authorList>
            <consortium name="US DOE Joint Genome Institute"/>
            <person name="Copeland A."/>
            <person name="Lucas S."/>
            <person name="Lapidus A."/>
            <person name="Barry K."/>
            <person name="Detter J.C."/>
            <person name="Glavina del Rio T."/>
            <person name="Hammon N."/>
            <person name="Israni S."/>
            <person name="Pitluck S."/>
            <person name="Goltsman E."/>
            <person name="Schmutz J."/>
            <person name="Larimer F."/>
            <person name="Land M."/>
            <person name="Hauser L."/>
            <person name="Mikhailova N."/>
            <person name="Li T."/>
            <person name="Overmann J."/>
            <person name="Bryant D.A."/>
            <person name="Richardson P."/>
        </authorList>
    </citation>
    <scope>NUCLEOTIDE SEQUENCE [LARGE SCALE GENOMIC DNA]</scope>
    <source>
        <strain evidence="11 12">DSM 266</strain>
    </source>
</reference>
<dbReference type="KEGG" id="cph:Cpha266_0312"/>
<comment type="domain">
    <text evidence="8">Comprises of two domains. The C-terminal domain contains the binding site for glutamine and catalyzes the hydrolysis of this substrate to glutamate and ammonia. The N-terminal domain is anticipated to bind ATP and cobyrinate and catalyzes the ultimate synthesis of the diamide product. The ammonia produced via the glutaminase domain is probably translocated to the adjacent domain via a molecular tunnel, where it reacts with an activated intermediate.</text>
</comment>
<dbReference type="PANTHER" id="PTHR43873">
    <property type="entry name" value="COBYRINATE A,C-DIAMIDE SYNTHASE"/>
    <property type="match status" value="1"/>
</dbReference>
<dbReference type="CDD" id="cd05388">
    <property type="entry name" value="CobB_N"/>
    <property type="match status" value="1"/>
</dbReference>
<comment type="similarity">
    <text evidence="8">Belongs to the CobB/CbiA family.</text>
</comment>